<protein>
    <submittedName>
        <fullName evidence="2">Circadian clock protein KaiB</fullName>
    </submittedName>
</protein>
<dbReference type="InterPro" id="IPR039022">
    <property type="entry name" value="KaiB-like"/>
</dbReference>
<dbReference type="STRING" id="415747.SAMN03097708_02265"/>
<dbReference type="CDD" id="cd02978">
    <property type="entry name" value="KaiB_like"/>
    <property type="match status" value="1"/>
</dbReference>
<dbReference type="OrthoDB" id="5458519at2"/>
<dbReference type="Proteomes" id="UP000199648">
    <property type="component" value="Unassembled WGS sequence"/>
</dbReference>
<dbReference type="InterPro" id="IPR011649">
    <property type="entry name" value="KaiB_domain"/>
</dbReference>
<dbReference type="PANTHER" id="PTHR41709:SF2">
    <property type="entry name" value="CIRCADIAN CLOCK PROTEIN KAIB2"/>
    <property type="match status" value="1"/>
</dbReference>
<sequence>MVELKLRLFVLGQTPPSRRAVAVVERLCREHAGECRLEVTDMAVEPEAAERYNVLATPTLLREEPPPVKRIIGNLSDRERLMEALDIEPGE</sequence>
<keyword evidence="3" id="KW-1185">Reference proteome</keyword>
<gene>
    <name evidence="2" type="ORF">SAMN03097708_02265</name>
</gene>
<feature type="domain" description="KaiB" evidence="1">
    <location>
        <begin position="7"/>
        <end position="87"/>
    </location>
</feature>
<dbReference type="AlphaFoldDB" id="A0A1G5QK51"/>
<dbReference type="SUPFAM" id="SSF52833">
    <property type="entry name" value="Thioredoxin-like"/>
    <property type="match status" value="1"/>
</dbReference>
<dbReference type="Gene3D" id="3.40.30.10">
    <property type="entry name" value="Glutaredoxin"/>
    <property type="match status" value="1"/>
</dbReference>
<evidence type="ECO:0000313" key="3">
    <source>
        <dbReference type="Proteomes" id="UP000199648"/>
    </source>
</evidence>
<reference evidence="2 3" key="1">
    <citation type="submission" date="2016-10" db="EMBL/GenBank/DDBJ databases">
        <authorList>
            <person name="de Groot N.N."/>
        </authorList>
    </citation>
    <scope>NUCLEOTIDE SEQUENCE [LARGE SCALE GENOMIC DNA]</scope>
    <source>
        <strain evidence="2 3">HLD2</strain>
    </source>
</reference>
<organism evidence="2 3">
    <name type="scientific">Thiohalomonas denitrificans</name>
    <dbReference type="NCBI Taxonomy" id="415747"/>
    <lineage>
        <taxon>Bacteria</taxon>
        <taxon>Pseudomonadati</taxon>
        <taxon>Pseudomonadota</taxon>
        <taxon>Gammaproteobacteria</taxon>
        <taxon>Thiohalomonadales</taxon>
        <taxon>Thiohalomonadaceae</taxon>
        <taxon>Thiohalomonas</taxon>
    </lineage>
</organism>
<dbReference type="PANTHER" id="PTHR41709">
    <property type="entry name" value="KAIB-LIKE PROTEIN 1"/>
    <property type="match status" value="1"/>
</dbReference>
<accession>A0A1G5QK51</accession>
<dbReference type="Pfam" id="PF07689">
    <property type="entry name" value="KaiB"/>
    <property type="match status" value="1"/>
</dbReference>
<evidence type="ECO:0000313" key="2">
    <source>
        <dbReference type="EMBL" id="SCZ62137.1"/>
    </source>
</evidence>
<name>A0A1G5QK51_9GAMM</name>
<evidence type="ECO:0000259" key="1">
    <source>
        <dbReference type="SMART" id="SM01248"/>
    </source>
</evidence>
<proteinExistence type="predicted"/>
<dbReference type="EMBL" id="FMWD01000006">
    <property type="protein sequence ID" value="SCZ62137.1"/>
    <property type="molecule type" value="Genomic_DNA"/>
</dbReference>
<dbReference type="SMART" id="SM01248">
    <property type="entry name" value="KaiB"/>
    <property type="match status" value="1"/>
</dbReference>
<dbReference type="InterPro" id="IPR036249">
    <property type="entry name" value="Thioredoxin-like_sf"/>
</dbReference>
<dbReference type="GO" id="GO:0048511">
    <property type="term" value="P:rhythmic process"/>
    <property type="evidence" value="ECO:0007669"/>
    <property type="project" value="InterPro"/>
</dbReference>
<dbReference type="RefSeq" id="WP_092996948.1">
    <property type="nucleotide sequence ID" value="NZ_FMWD01000006.1"/>
</dbReference>